<evidence type="ECO:0000256" key="6">
    <source>
        <dbReference type="ARBA" id="ARBA00023209"/>
    </source>
</evidence>
<evidence type="ECO:0000256" key="3">
    <source>
        <dbReference type="ARBA" id="ARBA00022516"/>
    </source>
</evidence>
<dbReference type="InterPro" id="IPR003664">
    <property type="entry name" value="FA_synthesis"/>
</dbReference>
<name>A0A101HNV0_9BACT</name>
<accession>A0A101HNV0</accession>
<comment type="subcellular location">
    <subcellularLocation>
        <location evidence="10">Cytoplasm</location>
    </subcellularLocation>
    <text evidence="10">Associated with the membrane possibly through PlsY.</text>
</comment>
<proteinExistence type="inferred from homology"/>
<evidence type="ECO:0000256" key="5">
    <source>
        <dbReference type="ARBA" id="ARBA00023098"/>
    </source>
</evidence>
<keyword evidence="11" id="KW-0012">Acyltransferase</keyword>
<protein>
    <recommendedName>
        <fullName evidence="8 10">Phosphate acyltransferase</fullName>
        <ecNumber evidence="8 10">2.3.1.274</ecNumber>
    </recommendedName>
    <alternativeName>
        <fullName evidence="10">Acyl-ACP phosphotransacylase</fullName>
    </alternativeName>
    <alternativeName>
        <fullName evidence="10">Acyl-[acyl-carrier-protein]--phosphate acyltransferase</fullName>
    </alternativeName>
    <alternativeName>
        <fullName evidence="10">Phosphate-acyl-ACP acyltransferase</fullName>
    </alternativeName>
</protein>
<dbReference type="HAMAP" id="MF_00019">
    <property type="entry name" value="PlsX"/>
    <property type="match status" value="1"/>
</dbReference>
<keyword evidence="5 10" id="KW-0443">Lipid metabolism</keyword>
<dbReference type="GO" id="GO:0043811">
    <property type="term" value="F:phosphate:acyl-[acyl carrier protein] acyltransferase activity"/>
    <property type="evidence" value="ECO:0007669"/>
    <property type="project" value="UniProtKB-UniRule"/>
</dbReference>
<dbReference type="EMBL" id="LGGP01000165">
    <property type="protein sequence ID" value="KUK80376.1"/>
    <property type="molecule type" value="Genomic_DNA"/>
</dbReference>
<evidence type="ECO:0000256" key="4">
    <source>
        <dbReference type="ARBA" id="ARBA00022679"/>
    </source>
</evidence>
<dbReference type="AlphaFoldDB" id="A0A101HNV0"/>
<dbReference type="GO" id="GO:0008654">
    <property type="term" value="P:phospholipid biosynthetic process"/>
    <property type="evidence" value="ECO:0007669"/>
    <property type="project" value="UniProtKB-KW"/>
</dbReference>
<dbReference type="Gene3D" id="3.40.718.10">
    <property type="entry name" value="Isopropylmalate Dehydrogenase"/>
    <property type="match status" value="1"/>
</dbReference>
<keyword evidence="3 10" id="KW-0444">Lipid biosynthesis</keyword>
<dbReference type="InterPro" id="IPR012281">
    <property type="entry name" value="Phospholipid_synth_PlsX-like"/>
</dbReference>
<dbReference type="SUPFAM" id="SSF53659">
    <property type="entry name" value="Isocitrate/Isopropylmalate dehydrogenase-like"/>
    <property type="match status" value="1"/>
</dbReference>
<dbReference type="PIRSF" id="PIRSF002465">
    <property type="entry name" value="Phsphlp_syn_PlsX"/>
    <property type="match status" value="1"/>
</dbReference>
<evidence type="ECO:0000256" key="7">
    <source>
        <dbReference type="ARBA" id="ARBA00023264"/>
    </source>
</evidence>
<dbReference type="NCBIfam" id="TIGR00182">
    <property type="entry name" value="plsX"/>
    <property type="match status" value="1"/>
</dbReference>
<sequence length="332" mass="35300">MQGVRIALDAFGGDNAPEVNIDGAFLAIEEFHDLEIVLVGKEESLKPLLKETPESSRIRIVDAGEVFPMSEKPSLLLRKKETSLYKAAQQVKDGKVDALVSAGNTGGVLAAALFVVGRIKGVDRGAIAVLAPSKNGFTILVDAGANSEVRSEHLRDFGTMGYEYAKLLGRTNPKVGLLNVGEEQEKGTELTKQAFDYLKAELGDDFVGNVEGSDINYGDVDVVVCSGFDGNIAMKSMEGAGKLISATLKKEIKRSGLFGLIGALFLKRALGRLKRAMDPSEYGGAFILGVKGAVVKAHGNSNALAIKNAIRVAYQGVKGDLVKSLEMKIGEK</sequence>
<comment type="similarity">
    <text evidence="10">Belongs to the PlsX family.</text>
</comment>
<dbReference type="Pfam" id="PF02504">
    <property type="entry name" value="FA_synthesis"/>
    <property type="match status" value="1"/>
</dbReference>
<dbReference type="Proteomes" id="UP000054092">
    <property type="component" value="Unassembled WGS sequence"/>
</dbReference>
<comment type="subunit">
    <text evidence="9 10">Homodimer. Probably interacts with PlsY.</text>
</comment>
<reference evidence="12" key="1">
    <citation type="journal article" date="2015" name="MBio">
        <title>Genome-Resolved Metagenomic Analysis Reveals Roles for Candidate Phyla and Other Microbial Community Members in Biogeochemical Transformations in Oil Reservoirs.</title>
        <authorList>
            <person name="Hu P."/>
            <person name="Tom L."/>
            <person name="Singh A."/>
            <person name="Thomas B.C."/>
            <person name="Baker B.J."/>
            <person name="Piceno Y.M."/>
            <person name="Andersen G.L."/>
            <person name="Banfield J.F."/>
        </authorList>
    </citation>
    <scope>NUCLEOTIDE SEQUENCE [LARGE SCALE GENOMIC DNA]</scope>
</reference>
<dbReference type="GO" id="GO:0006633">
    <property type="term" value="P:fatty acid biosynthetic process"/>
    <property type="evidence" value="ECO:0007669"/>
    <property type="project" value="UniProtKB-UniRule"/>
</dbReference>
<comment type="pathway">
    <text evidence="10">Lipid metabolism; phospholipid metabolism.</text>
</comment>
<evidence type="ECO:0000256" key="10">
    <source>
        <dbReference type="HAMAP-Rule" id="MF_00019"/>
    </source>
</evidence>
<keyword evidence="2 10" id="KW-0963">Cytoplasm</keyword>
<dbReference type="PATRIC" id="fig|1184387.3.peg.1423"/>
<keyword evidence="6 10" id="KW-0594">Phospholipid biosynthesis</keyword>
<evidence type="ECO:0000256" key="2">
    <source>
        <dbReference type="ARBA" id="ARBA00022490"/>
    </source>
</evidence>
<evidence type="ECO:0000313" key="12">
    <source>
        <dbReference type="Proteomes" id="UP000054092"/>
    </source>
</evidence>
<dbReference type="UniPathway" id="UPA00085"/>
<comment type="caution">
    <text evidence="11">The sequence shown here is derived from an EMBL/GenBank/DDBJ whole genome shotgun (WGS) entry which is preliminary data.</text>
</comment>
<comment type="catalytic activity">
    <reaction evidence="1 10">
        <text>a fatty acyl-[ACP] + phosphate = an acyl phosphate + holo-[ACP]</text>
        <dbReference type="Rhea" id="RHEA:42292"/>
        <dbReference type="Rhea" id="RHEA-COMP:9685"/>
        <dbReference type="Rhea" id="RHEA-COMP:14125"/>
        <dbReference type="ChEBI" id="CHEBI:43474"/>
        <dbReference type="ChEBI" id="CHEBI:59918"/>
        <dbReference type="ChEBI" id="CHEBI:64479"/>
        <dbReference type="ChEBI" id="CHEBI:138651"/>
        <dbReference type="EC" id="2.3.1.274"/>
    </reaction>
</comment>
<organism evidence="11 12">
    <name type="scientific">Mesotoga prima</name>
    <dbReference type="NCBI Taxonomy" id="1184387"/>
    <lineage>
        <taxon>Bacteria</taxon>
        <taxon>Thermotogati</taxon>
        <taxon>Thermotogota</taxon>
        <taxon>Thermotogae</taxon>
        <taxon>Kosmotogales</taxon>
        <taxon>Kosmotogaceae</taxon>
        <taxon>Mesotoga</taxon>
    </lineage>
</organism>
<evidence type="ECO:0000256" key="1">
    <source>
        <dbReference type="ARBA" id="ARBA00001232"/>
    </source>
</evidence>
<evidence type="ECO:0000256" key="8">
    <source>
        <dbReference type="ARBA" id="ARBA00024069"/>
    </source>
</evidence>
<keyword evidence="7 10" id="KW-1208">Phospholipid metabolism</keyword>
<comment type="function">
    <text evidence="10">Catalyzes the reversible formation of acyl-phosphate (acyl-PO(4)) from acyl-[acyl-carrier-protein] (acyl-ACP). This enzyme utilizes acyl-ACP as fatty acyl donor, but not acyl-CoA.</text>
</comment>
<keyword evidence="4 10" id="KW-0808">Transferase</keyword>
<dbReference type="PANTHER" id="PTHR30100">
    <property type="entry name" value="FATTY ACID/PHOSPHOLIPID SYNTHESIS PROTEIN PLSX"/>
    <property type="match status" value="1"/>
</dbReference>
<dbReference type="PANTHER" id="PTHR30100:SF1">
    <property type="entry name" value="PHOSPHATE ACYLTRANSFERASE"/>
    <property type="match status" value="1"/>
</dbReference>
<evidence type="ECO:0000256" key="9">
    <source>
        <dbReference type="ARBA" id="ARBA00046608"/>
    </source>
</evidence>
<dbReference type="EC" id="2.3.1.274" evidence="8 10"/>
<evidence type="ECO:0000313" key="11">
    <source>
        <dbReference type="EMBL" id="KUK80376.1"/>
    </source>
</evidence>
<dbReference type="GO" id="GO:0005737">
    <property type="term" value="C:cytoplasm"/>
    <property type="evidence" value="ECO:0007669"/>
    <property type="project" value="UniProtKB-SubCell"/>
</dbReference>
<gene>
    <name evidence="10" type="primary">plsX</name>
    <name evidence="11" type="ORF">XD94_1013</name>
</gene>